<dbReference type="Proteomes" id="UP000177950">
    <property type="component" value="Unassembled WGS sequence"/>
</dbReference>
<dbReference type="PANTHER" id="PTHR34700:SF4">
    <property type="entry name" value="PHAGE-LIKE ELEMENT PBSX PROTEIN XKDP"/>
    <property type="match status" value="1"/>
</dbReference>
<dbReference type="CDD" id="cd00118">
    <property type="entry name" value="LysM"/>
    <property type="match status" value="1"/>
</dbReference>
<organism evidence="2 3">
    <name type="scientific">Candidatus Muproteobacteria bacterium RBG_19FT_COMBO_61_10</name>
    <dbReference type="NCBI Taxonomy" id="1817761"/>
    <lineage>
        <taxon>Bacteria</taxon>
        <taxon>Pseudomonadati</taxon>
        <taxon>Pseudomonadota</taxon>
        <taxon>Candidatus Muproteobacteria</taxon>
    </lineage>
</organism>
<dbReference type="InterPro" id="IPR052196">
    <property type="entry name" value="Bact_Kbp"/>
</dbReference>
<dbReference type="InterPro" id="IPR036779">
    <property type="entry name" value="LysM_dom_sf"/>
</dbReference>
<sequence>MRGDNLWNIAGQSGIYGNPYQWPLIYKANSGKIKDADLIYPGQNFDINRAATAAEIDAAVNHAKTRGAWSLGEVEATDKTYLAR</sequence>
<dbReference type="PANTHER" id="PTHR34700">
    <property type="entry name" value="POTASSIUM BINDING PROTEIN KBP"/>
    <property type="match status" value="1"/>
</dbReference>
<feature type="domain" description="LysM" evidence="1">
    <location>
        <begin position="1"/>
        <end position="47"/>
    </location>
</feature>
<protein>
    <recommendedName>
        <fullName evidence="1">LysM domain-containing protein</fullName>
    </recommendedName>
</protein>
<evidence type="ECO:0000259" key="1">
    <source>
        <dbReference type="PROSITE" id="PS51782"/>
    </source>
</evidence>
<dbReference type="AlphaFoldDB" id="A0A1F6UNC8"/>
<dbReference type="InterPro" id="IPR018392">
    <property type="entry name" value="LysM"/>
</dbReference>
<dbReference type="Gene3D" id="3.10.350.10">
    <property type="entry name" value="LysM domain"/>
    <property type="match status" value="1"/>
</dbReference>
<dbReference type="PROSITE" id="PS51782">
    <property type="entry name" value="LYSM"/>
    <property type="match status" value="1"/>
</dbReference>
<dbReference type="EMBL" id="MFSV01000035">
    <property type="protein sequence ID" value="OGI58891.1"/>
    <property type="molecule type" value="Genomic_DNA"/>
</dbReference>
<proteinExistence type="predicted"/>
<reference evidence="2 3" key="1">
    <citation type="journal article" date="2016" name="Nat. Commun.">
        <title>Thousands of microbial genomes shed light on interconnected biogeochemical processes in an aquifer system.</title>
        <authorList>
            <person name="Anantharaman K."/>
            <person name="Brown C.T."/>
            <person name="Hug L.A."/>
            <person name="Sharon I."/>
            <person name="Castelle C.J."/>
            <person name="Probst A.J."/>
            <person name="Thomas B.C."/>
            <person name="Singh A."/>
            <person name="Wilkins M.J."/>
            <person name="Karaoz U."/>
            <person name="Brodie E.L."/>
            <person name="Williams K.H."/>
            <person name="Hubbard S.S."/>
            <person name="Banfield J.F."/>
        </authorList>
    </citation>
    <scope>NUCLEOTIDE SEQUENCE [LARGE SCALE GENOMIC DNA]</scope>
</reference>
<accession>A0A1F6UNC8</accession>
<name>A0A1F6UNC8_9PROT</name>
<evidence type="ECO:0000313" key="3">
    <source>
        <dbReference type="Proteomes" id="UP000177950"/>
    </source>
</evidence>
<gene>
    <name evidence="2" type="ORF">A2V58_05865</name>
</gene>
<comment type="caution">
    <text evidence="2">The sequence shown here is derived from an EMBL/GenBank/DDBJ whole genome shotgun (WGS) entry which is preliminary data.</text>
</comment>
<evidence type="ECO:0000313" key="2">
    <source>
        <dbReference type="EMBL" id="OGI58891.1"/>
    </source>
</evidence>